<dbReference type="AGR" id="Xenbase:XB-GENE-29088979"/>
<evidence type="ECO:0000256" key="2">
    <source>
        <dbReference type="SAM" id="Phobius"/>
    </source>
</evidence>
<dbReference type="GeneID" id="105945909"/>
<gene>
    <name evidence="5 6" type="primary">LOC105945909</name>
</gene>
<dbReference type="Xenbase" id="XB-GENE-29088979">
    <property type="gene designation" value="LOC105945909"/>
</dbReference>
<dbReference type="PROSITE" id="PS50835">
    <property type="entry name" value="IG_LIKE"/>
    <property type="match status" value="2"/>
</dbReference>
<evidence type="ECO:0000313" key="6">
    <source>
        <dbReference type="Xenbase" id="XB-GENE-29088979"/>
    </source>
</evidence>
<evidence type="ECO:0000259" key="3">
    <source>
        <dbReference type="PROSITE" id="PS50835"/>
    </source>
</evidence>
<dbReference type="PANTHER" id="PTHR46484:SF4">
    <property type="entry name" value="SIALOADHESIN"/>
    <property type="match status" value="1"/>
</dbReference>
<keyword evidence="2" id="KW-0812">Transmembrane</keyword>
<name>A0A8J1JX11_XENTR</name>
<keyword evidence="2" id="KW-1133">Transmembrane helix</keyword>
<dbReference type="Gene3D" id="2.60.40.10">
    <property type="entry name" value="Immunoglobulins"/>
    <property type="match status" value="2"/>
</dbReference>
<dbReference type="InterPro" id="IPR036179">
    <property type="entry name" value="Ig-like_dom_sf"/>
</dbReference>
<accession>A0A8J1JX11</accession>
<feature type="domain" description="Ig-like" evidence="3">
    <location>
        <begin position="35"/>
        <end position="120"/>
    </location>
</feature>
<dbReference type="OrthoDB" id="10039395at2759"/>
<dbReference type="SUPFAM" id="SSF48726">
    <property type="entry name" value="Immunoglobulin"/>
    <property type="match status" value="2"/>
</dbReference>
<feature type="compositionally biased region" description="Basic and acidic residues" evidence="1">
    <location>
        <begin position="260"/>
        <end position="269"/>
    </location>
</feature>
<dbReference type="PANTHER" id="PTHR46484">
    <property type="entry name" value="SI:CH211-171H4.5-RELATED"/>
    <property type="match status" value="1"/>
</dbReference>
<dbReference type="Proteomes" id="UP000008143">
    <property type="component" value="Chromosome 7"/>
</dbReference>
<dbReference type="Pfam" id="PF13895">
    <property type="entry name" value="Ig_2"/>
    <property type="match status" value="1"/>
</dbReference>
<keyword evidence="2" id="KW-0472">Membrane</keyword>
<dbReference type="AlphaFoldDB" id="A0A8J1JX11"/>
<keyword evidence="5" id="KW-0675">Receptor</keyword>
<feature type="region of interest" description="Disordered" evidence="1">
    <location>
        <begin position="256"/>
        <end position="275"/>
    </location>
</feature>
<evidence type="ECO:0000256" key="1">
    <source>
        <dbReference type="SAM" id="MobiDB-lite"/>
    </source>
</evidence>
<feature type="transmembrane region" description="Helical" evidence="2">
    <location>
        <begin position="225"/>
        <end position="246"/>
    </location>
</feature>
<reference evidence="5" key="1">
    <citation type="submission" date="2025-08" db="UniProtKB">
        <authorList>
            <consortium name="RefSeq"/>
        </authorList>
    </citation>
    <scope>IDENTIFICATION</scope>
    <source>
        <strain evidence="5">Nigerian</strain>
        <tissue evidence="5">Liver and blood</tissue>
    </source>
</reference>
<dbReference type="RefSeq" id="XP_031762429.1">
    <property type="nucleotide sequence ID" value="XM_031906569.1"/>
</dbReference>
<keyword evidence="4" id="KW-1185">Reference proteome</keyword>
<protein>
    <submittedName>
        <fullName evidence="5">B-cell receptor CD22</fullName>
    </submittedName>
</protein>
<proteinExistence type="predicted"/>
<sequence>MFNVDKSETYFPYINRNCDAANKCQTVKVQVSDSPQNVQVVISNGRKEFIEGDNVTLSCVCDANPAANNFTWYNNRDKTLELLEEQGRSITVTVGRGRETFSCAAGNPLGIGNSNALELQVLYPPKNVTVSILDGNLDLTNVTLICTCFARPAVKNYTWYRDRQGQVTTFEEQSAEITINIGPEKELYFCSATNQLGVGFSSHVDLQHLLESSSYKHGLLSPTALVSYCVGVIGILSILLIVCCIWRRRNIQSSSSKQKSNRDNSKPTEDIYMNC</sequence>
<evidence type="ECO:0000313" key="4">
    <source>
        <dbReference type="Proteomes" id="UP000008143"/>
    </source>
</evidence>
<organism evidence="4 5">
    <name type="scientific">Xenopus tropicalis</name>
    <name type="common">Western clawed frog</name>
    <name type="synonym">Silurana tropicalis</name>
    <dbReference type="NCBI Taxonomy" id="8364"/>
    <lineage>
        <taxon>Eukaryota</taxon>
        <taxon>Metazoa</taxon>
        <taxon>Chordata</taxon>
        <taxon>Craniata</taxon>
        <taxon>Vertebrata</taxon>
        <taxon>Euteleostomi</taxon>
        <taxon>Amphibia</taxon>
        <taxon>Batrachia</taxon>
        <taxon>Anura</taxon>
        <taxon>Pipoidea</taxon>
        <taxon>Pipidae</taxon>
        <taxon>Xenopodinae</taxon>
        <taxon>Xenopus</taxon>
        <taxon>Silurana</taxon>
    </lineage>
</organism>
<dbReference type="KEGG" id="xtr:105945909"/>
<dbReference type="InterPro" id="IPR013783">
    <property type="entry name" value="Ig-like_fold"/>
</dbReference>
<evidence type="ECO:0000313" key="5">
    <source>
        <dbReference type="RefSeq" id="XP_031762429.1"/>
    </source>
</evidence>
<feature type="domain" description="Ig-like" evidence="3">
    <location>
        <begin position="125"/>
        <end position="207"/>
    </location>
</feature>
<dbReference type="InterPro" id="IPR007110">
    <property type="entry name" value="Ig-like_dom"/>
</dbReference>